<keyword evidence="5" id="KW-0808">Transferase</keyword>
<keyword evidence="5" id="KW-0548">Nucleotidyltransferase</keyword>
<dbReference type="Proteomes" id="UP001385499">
    <property type="component" value="Unassembled WGS sequence"/>
</dbReference>
<dbReference type="GO" id="GO:0052621">
    <property type="term" value="F:diguanylate cyclase activity"/>
    <property type="evidence" value="ECO:0007669"/>
    <property type="project" value="UniProtKB-EC"/>
</dbReference>
<keyword evidence="3" id="KW-0472">Membrane</keyword>
<feature type="transmembrane region" description="Helical" evidence="3">
    <location>
        <begin position="44"/>
        <end position="63"/>
    </location>
</feature>
<dbReference type="PANTHER" id="PTHR45138">
    <property type="entry name" value="REGULATORY COMPONENTS OF SENSORY TRANSDUCTION SYSTEM"/>
    <property type="match status" value="1"/>
</dbReference>
<dbReference type="RefSeq" id="WP_340274507.1">
    <property type="nucleotide sequence ID" value="NZ_JBAKIA010000006.1"/>
</dbReference>
<dbReference type="InterPro" id="IPR029787">
    <property type="entry name" value="Nucleotide_cyclase"/>
</dbReference>
<comment type="caution">
    <text evidence="5">The sequence shown here is derived from an EMBL/GenBank/DDBJ whole genome shotgun (WGS) entry which is preliminary data.</text>
</comment>
<name>A0ABU8TKQ4_9HYPH</name>
<accession>A0ABU8TKQ4</accession>
<feature type="transmembrane region" description="Helical" evidence="3">
    <location>
        <begin position="83"/>
        <end position="101"/>
    </location>
</feature>
<dbReference type="Pfam" id="PF00990">
    <property type="entry name" value="GGDEF"/>
    <property type="match status" value="1"/>
</dbReference>
<protein>
    <recommendedName>
        <fullName evidence="1">diguanylate cyclase</fullName>
        <ecNumber evidence="1">2.7.7.65</ecNumber>
    </recommendedName>
</protein>
<sequence length="290" mass="31876">MASVFYFQNTEFPFVIANLILACLSLATAIDYWPQNSENLSSKYGLSFCYAFIGISFLLHSAQGVELTGIATQNQLMLSIHQTAALIFVTSSGAFSLALAFEQTVAEHKEAAHRDPLTGTFNRREFSLRIKELLGDANHASFAVVQFDLDHFKAVNDSYGHGAGDEALQMCSDVMQWHLREQDCLARTGGEEFAALLPSIGKAEAFAITERIRKTIANMPLHFAPDEVRLTLSAGIYHGRGDGLDDRTLLKLADNGLYESKRAGRNKVSLVTSMRGEEPTHSGPLLEART</sequence>
<dbReference type="PROSITE" id="PS50887">
    <property type="entry name" value="GGDEF"/>
    <property type="match status" value="1"/>
</dbReference>
<evidence type="ECO:0000259" key="4">
    <source>
        <dbReference type="PROSITE" id="PS50887"/>
    </source>
</evidence>
<evidence type="ECO:0000313" key="6">
    <source>
        <dbReference type="Proteomes" id="UP001385499"/>
    </source>
</evidence>
<keyword evidence="6" id="KW-1185">Reference proteome</keyword>
<evidence type="ECO:0000256" key="3">
    <source>
        <dbReference type="SAM" id="Phobius"/>
    </source>
</evidence>
<dbReference type="Gene3D" id="3.30.70.270">
    <property type="match status" value="1"/>
</dbReference>
<dbReference type="InterPro" id="IPR000160">
    <property type="entry name" value="GGDEF_dom"/>
</dbReference>
<dbReference type="SMART" id="SM00267">
    <property type="entry name" value="GGDEF"/>
    <property type="match status" value="1"/>
</dbReference>
<evidence type="ECO:0000313" key="5">
    <source>
        <dbReference type="EMBL" id="MEJ8474742.1"/>
    </source>
</evidence>
<reference evidence="5 6" key="1">
    <citation type="submission" date="2024-02" db="EMBL/GenBank/DDBJ databases">
        <title>Roseibium algae sp. nov., isolated from marine alga (Grateloupia sp.), showing potential in myo-inositol conversion.</title>
        <authorList>
            <person name="Wang Y."/>
        </authorList>
    </citation>
    <scope>NUCLEOTIDE SEQUENCE [LARGE SCALE GENOMIC DNA]</scope>
    <source>
        <strain evidence="5 6">H3510</strain>
    </source>
</reference>
<evidence type="ECO:0000256" key="1">
    <source>
        <dbReference type="ARBA" id="ARBA00012528"/>
    </source>
</evidence>
<feature type="domain" description="GGDEF" evidence="4">
    <location>
        <begin position="140"/>
        <end position="273"/>
    </location>
</feature>
<dbReference type="PANTHER" id="PTHR45138:SF9">
    <property type="entry name" value="DIGUANYLATE CYCLASE DGCM-RELATED"/>
    <property type="match status" value="1"/>
</dbReference>
<organism evidence="5 6">
    <name type="scientific">Roseibium algae</name>
    <dbReference type="NCBI Taxonomy" id="3123038"/>
    <lineage>
        <taxon>Bacteria</taxon>
        <taxon>Pseudomonadati</taxon>
        <taxon>Pseudomonadota</taxon>
        <taxon>Alphaproteobacteria</taxon>
        <taxon>Hyphomicrobiales</taxon>
        <taxon>Stappiaceae</taxon>
        <taxon>Roseibium</taxon>
    </lineage>
</organism>
<dbReference type="NCBIfam" id="TIGR00254">
    <property type="entry name" value="GGDEF"/>
    <property type="match status" value="1"/>
</dbReference>
<dbReference type="InterPro" id="IPR043128">
    <property type="entry name" value="Rev_trsase/Diguanyl_cyclase"/>
</dbReference>
<feature type="transmembrane region" description="Helical" evidence="3">
    <location>
        <begin position="12"/>
        <end position="32"/>
    </location>
</feature>
<keyword evidence="3" id="KW-0812">Transmembrane</keyword>
<dbReference type="EMBL" id="JBAKIA010000006">
    <property type="protein sequence ID" value="MEJ8474742.1"/>
    <property type="molecule type" value="Genomic_DNA"/>
</dbReference>
<dbReference type="InterPro" id="IPR050469">
    <property type="entry name" value="Diguanylate_Cyclase"/>
</dbReference>
<proteinExistence type="predicted"/>
<dbReference type="SUPFAM" id="SSF55073">
    <property type="entry name" value="Nucleotide cyclase"/>
    <property type="match status" value="1"/>
</dbReference>
<comment type="catalytic activity">
    <reaction evidence="2">
        <text>2 GTP = 3',3'-c-di-GMP + 2 diphosphate</text>
        <dbReference type="Rhea" id="RHEA:24898"/>
        <dbReference type="ChEBI" id="CHEBI:33019"/>
        <dbReference type="ChEBI" id="CHEBI:37565"/>
        <dbReference type="ChEBI" id="CHEBI:58805"/>
        <dbReference type="EC" id="2.7.7.65"/>
    </reaction>
</comment>
<dbReference type="CDD" id="cd01949">
    <property type="entry name" value="GGDEF"/>
    <property type="match status" value="1"/>
</dbReference>
<evidence type="ECO:0000256" key="2">
    <source>
        <dbReference type="ARBA" id="ARBA00034247"/>
    </source>
</evidence>
<keyword evidence="3" id="KW-1133">Transmembrane helix</keyword>
<dbReference type="EC" id="2.7.7.65" evidence="1"/>
<gene>
    <name evidence="5" type="ORF">V6575_11655</name>
</gene>